<evidence type="ECO:0000313" key="8">
    <source>
        <dbReference type="EMBL" id="RHL71242.1"/>
    </source>
</evidence>
<keyword evidence="3 4" id="KW-0865">Zymogen</keyword>
<name>A0A174Z2R6_9FIRM</name>
<comment type="PTM">
    <text evidence="4">Autoproteolytically processed. The inactive tetrameric zymogen termed p46 autoprocesses to a smaller form termed p41, which is active only during spore germination.</text>
</comment>
<dbReference type="GO" id="GO:0009847">
    <property type="term" value="P:spore germination"/>
    <property type="evidence" value="ECO:0007669"/>
    <property type="project" value="UniProtKB-UniRule"/>
</dbReference>
<reference evidence="9 10" key="1">
    <citation type="submission" date="2015-09" db="EMBL/GenBank/DDBJ databases">
        <authorList>
            <consortium name="Pathogen Informatics"/>
        </authorList>
    </citation>
    <scope>NUCLEOTIDE SEQUENCE [LARGE SCALE GENOMIC DNA]</scope>
    <source>
        <strain evidence="5 9">2789STDY5834875</strain>
        <strain evidence="6 10">2789STDY5834878</strain>
    </source>
</reference>
<dbReference type="Proteomes" id="UP000095621">
    <property type="component" value="Unassembled WGS sequence"/>
</dbReference>
<protein>
    <recommendedName>
        <fullName evidence="4">Germination protease</fullName>
        <ecNumber evidence="4">3.4.24.78</ecNumber>
    </recommendedName>
    <alternativeName>
        <fullName evidence="4">GPR endopeptidase</fullName>
    </alternativeName>
    <alternativeName>
        <fullName evidence="4">Germination proteinase</fullName>
    </alternativeName>
    <alternativeName>
        <fullName evidence="4">Spore protease</fullName>
    </alternativeName>
</protein>
<evidence type="ECO:0000256" key="2">
    <source>
        <dbReference type="ARBA" id="ARBA00022801"/>
    </source>
</evidence>
<evidence type="ECO:0000313" key="10">
    <source>
        <dbReference type="Proteomes" id="UP000095780"/>
    </source>
</evidence>
<dbReference type="EC" id="3.4.24.78" evidence="4"/>
<dbReference type="GO" id="GO:0006508">
    <property type="term" value="P:proteolysis"/>
    <property type="evidence" value="ECO:0007669"/>
    <property type="project" value="UniProtKB-UniRule"/>
</dbReference>
<dbReference type="AlphaFoldDB" id="A0A174Z2R6"/>
<comment type="subunit">
    <text evidence="4">Homotetramer.</text>
</comment>
<evidence type="ECO:0000313" key="12">
    <source>
        <dbReference type="Proteomes" id="UP000285201"/>
    </source>
</evidence>
<dbReference type="EMBL" id="QROY01000002">
    <property type="protein sequence ID" value="RHL71242.1"/>
    <property type="molecule type" value="Genomic_DNA"/>
</dbReference>
<dbReference type="Pfam" id="PF03418">
    <property type="entry name" value="Peptidase_A25"/>
    <property type="match status" value="1"/>
</dbReference>
<dbReference type="Proteomes" id="UP000284794">
    <property type="component" value="Unassembled WGS sequence"/>
</dbReference>
<comment type="catalytic activity">
    <reaction evidence="4">
        <text>Endopeptidase action with P4 Glu or Asp, P1 preferably Glu &gt; Asp, P1' hydrophobic and P2' Ala.</text>
        <dbReference type="EC" id="3.4.24.78"/>
    </reaction>
</comment>
<feature type="chain" id="PRO_5034846072" description="Germination protease" evidence="4">
    <location>
        <begin position="10"/>
        <end position="271"/>
    </location>
</feature>
<gene>
    <name evidence="4 6" type="primary">gpr</name>
    <name evidence="8" type="ORF">DW007_03615</name>
    <name evidence="7" type="ORF">DW811_05690</name>
    <name evidence="5" type="ORF">ERS852490_01143</name>
    <name evidence="6" type="ORF">ERS852492_00375</name>
</gene>
<organism evidence="6 10">
    <name type="scientific">Lachnospira eligens</name>
    <dbReference type="NCBI Taxonomy" id="39485"/>
    <lineage>
        <taxon>Bacteria</taxon>
        <taxon>Bacillati</taxon>
        <taxon>Bacillota</taxon>
        <taxon>Clostridia</taxon>
        <taxon>Lachnospirales</taxon>
        <taxon>Lachnospiraceae</taxon>
        <taxon>Lachnospira</taxon>
    </lineage>
</organism>
<dbReference type="EMBL" id="CZBU01000002">
    <property type="protein sequence ID" value="CUQ76589.1"/>
    <property type="molecule type" value="Genomic_DNA"/>
</dbReference>
<dbReference type="Proteomes" id="UP000095780">
    <property type="component" value="Unassembled WGS sequence"/>
</dbReference>
<evidence type="ECO:0000313" key="7">
    <source>
        <dbReference type="EMBL" id="RHD09594.1"/>
    </source>
</evidence>
<dbReference type="Proteomes" id="UP000285201">
    <property type="component" value="Unassembled WGS sequence"/>
</dbReference>
<dbReference type="InterPro" id="IPR023430">
    <property type="entry name" value="Pept_HybD-like_dom_sf"/>
</dbReference>
<dbReference type="SUPFAM" id="SSF53163">
    <property type="entry name" value="HybD-like"/>
    <property type="match status" value="1"/>
</dbReference>
<dbReference type="InterPro" id="IPR005080">
    <property type="entry name" value="Peptidase_A25"/>
</dbReference>
<comment type="similarity">
    <text evidence="4">Belongs to the peptidase A25 family.</text>
</comment>
<dbReference type="OrthoDB" id="9777293at2"/>
<dbReference type="NCBIfam" id="TIGR01441">
    <property type="entry name" value="GPR"/>
    <property type="match status" value="1"/>
</dbReference>
<evidence type="ECO:0000313" key="6">
    <source>
        <dbReference type="EMBL" id="CUQ80187.1"/>
    </source>
</evidence>
<evidence type="ECO:0000313" key="5">
    <source>
        <dbReference type="EMBL" id="CUQ76589.1"/>
    </source>
</evidence>
<proteinExistence type="inferred from homology"/>
<evidence type="ECO:0000256" key="3">
    <source>
        <dbReference type="ARBA" id="ARBA00023145"/>
    </source>
</evidence>
<reference evidence="11 12" key="2">
    <citation type="submission" date="2018-08" db="EMBL/GenBank/DDBJ databases">
        <title>A genome reference for cultivated species of the human gut microbiota.</title>
        <authorList>
            <person name="Zou Y."/>
            <person name="Xue W."/>
            <person name="Luo G."/>
        </authorList>
    </citation>
    <scope>NUCLEOTIDE SEQUENCE [LARGE SCALE GENOMIC DNA]</scope>
    <source>
        <strain evidence="8 12">AF36-7BH</strain>
        <strain evidence="7 11">AM32-2AC</strain>
    </source>
</reference>
<evidence type="ECO:0000313" key="9">
    <source>
        <dbReference type="Proteomes" id="UP000095621"/>
    </source>
</evidence>
<evidence type="ECO:0000313" key="11">
    <source>
        <dbReference type="Proteomes" id="UP000284794"/>
    </source>
</evidence>
<dbReference type="RefSeq" id="WP_022098191.1">
    <property type="nucleotide sequence ID" value="NZ_CABIXW010000001.1"/>
</dbReference>
<feature type="propeptide" id="PRO_5034846070" evidence="4">
    <location>
        <begin position="1"/>
        <end position="9"/>
    </location>
</feature>
<dbReference type="HAMAP" id="MF_00626">
    <property type="entry name" value="Germination_prot"/>
    <property type="match status" value="1"/>
</dbReference>
<comment type="function">
    <text evidence="4">Initiates the rapid degradation of small, acid-soluble proteins during spore germination.</text>
</comment>
<dbReference type="GO" id="GO:0004222">
    <property type="term" value="F:metalloendopeptidase activity"/>
    <property type="evidence" value="ECO:0007669"/>
    <property type="project" value="UniProtKB-UniRule"/>
</dbReference>
<evidence type="ECO:0000256" key="1">
    <source>
        <dbReference type="ARBA" id="ARBA00022670"/>
    </source>
</evidence>
<accession>A0A174Z2R6</accession>
<dbReference type="EMBL" id="QSIS01000005">
    <property type="protein sequence ID" value="RHD09594.1"/>
    <property type="molecule type" value="Genomic_DNA"/>
</dbReference>
<dbReference type="EMBL" id="CZBV01000001">
    <property type="protein sequence ID" value="CUQ80187.1"/>
    <property type="molecule type" value="Genomic_DNA"/>
</dbReference>
<keyword evidence="1 4" id="KW-0645">Protease</keyword>
<sequence length="271" mass="28711">MDNIVVRTDLAVEANEEAMNGTGKLRGIRLRESNKSRMGVKVTELQVTNHLGEAAIGRPKGTYLTIEADDIASGDEEYAKEVISTLAGYIFKLLKRMNKNVKPEKILVIGLGNRNITSDSLGPEVVDNICIKISEGDETGVCTLSPGVMAQTGIETAGIIKGVVSQIKPDVCIAIDALAARSVNRLNSTIQLSDQGINPGSGVGNHRIGITKDNIGVPVLAIGVPTVIDAEGIIQGAGKMYVTPKDIDSDIRNISIIISKAINRVGVHIHG</sequence>
<evidence type="ECO:0000256" key="4">
    <source>
        <dbReference type="HAMAP-Rule" id="MF_00626"/>
    </source>
</evidence>
<keyword evidence="2 4" id="KW-0378">Hydrolase</keyword>
<dbReference type="Gene3D" id="3.40.50.1450">
    <property type="entry name" value="HybD-like"/>
    <property type="match status" value="1"/>
</dbReference>